<dbReference type="SMART" id="SM01321">
    <property type="entry name" value="Y1_Tnp"/>
    <property type="match status" value="1"/>
</dbReference>
<dbReference type="InterPro" id="IPR002686">
    <property type="entry name" value="Transposase_17"/>
</dbReference>
<dbReference type="Gene3D" id="3.30.70.1290">
    <property type="entry name" value="Transposase IS200-like"/>
    <property type="match status" value="1"/>
</dbReference>
<reference evidence="2 3" key="1">
    <citation type="submission" date="2023-12" db="EMBL/GenBank/DDBJ databases">
        <title>Novel species of the genus Arcicella isolated from rivers.</title>
        <authorList>
            <person name="Lu H."/>
        </authorList>
    </citation>
    <scope>NUCLEOTIDE SEQUENCE [LARGE SCALE GENOMIC DNA]</scope>
    <source>
        <strain evidence="2 3">KCTC 23307</strain>
    </source>
</reference>
<keyword evidence="3" id="KW-1185">Reference proteome</keyword>
<dbReference type="InterPro" id="IPR036515">
    <property type="entry name" value="Transposase_17_sf"/>
</dbReference>
<dbReference type="PANTHER" id="PTHR36966">
    <property type="entry name" value="REP-ASSOCIATED TYROSINE TRANSPOSASE"/>
    <property type="match status" value="1"/>
</dbReference>
<accession>A0ABU5Q601</accession>
<evidence type="ECO:0000259" key="1">
    <source>
        <dbReference type="SMART" id="SM01321"/>
    </source>
</evidence>
<name>A0ABU5Q601_9BACT</name>
<dbReference type="Proteomes" id="UP001302949">
    <property type="component" value="Unassembled WGS sequence"/>
</dbReference>
<dbReference type="PANTHER" id="PTHR36966:SF1">
    <property type="entry name" value="REP-ASSOCIATED TYROSINE TRANSPOSASE"/>
    <property type="match status" value="1"/>
</dbReference>
<organism evidence="2 3">
    <name type="scientific">Arcicella rigui</name>
    <dbReference type="NCBI Taxonomy" id="797020"/>
    <lineage>
        <taxon>Bacteria</taxon>
        <taxon>Pseudomonadati</taxon>
        <taxon>Bacteroidota</taxon>
        <taxon>Cytophagia</taxon>
        <taxon>Cytophagales</taxon>
        <taxon>Flectobacillaceae</taxon>
        <taxon>Arcicella</taxon>
    </lineage>
</organism>
<evidence type="ECO:0000313" key="2">
    <source>
        <dbReference type="EMBL" id="MEA5138173.1"/>
    </source>
</evidence>
<dbReference type="EMBL" id="JAYFUM010000004">
    <property type="protein sequence ID" value="MEA5138173.1"/>
    <property type="molecule type" value="Genomic_DNA"/>
</dbReference>
<dbReference type="InterPro" id="IPR052715">
    <property type="entry name" value="RAYT_transposase"/>
</dbReference>
<feature type="domain" description="Transposase IS200-like" evidence="1">
    <location>
        <begin position="21"/>
        <end position="170"/>
    </location>
</feature>
<sequence>MALYKNKYRIESARLSSWDYAGDGLYFITICTKNREHFFGECSDGKMKLSTAGAIAQGFWFDIPNHFSNIYLGAFVVMPNHIHGILGLRKPQEETEISNNTPADGHKLVGRISPKAGSLPVVIGSFKSVCSKHIHKALPTLNFAWQERYWDNIIRDEKAYNVISEYILNNPQNWDKDKFY</sequence>
<protein>
    <submittedName>
        <fullName evidence="2">Transposase</fullName>
    </submittedName>
</protein>
<dbReference type="SUPFAM" id="SSF143422">
    <property type="entry name" value="Transposase IS200-like"/>
    <property type="match status" value="1"/>
</dbReference>
<comment type="caution">
    <text evidence="2">The sequence shown here is derived from an EMBL/GenBank/DDBJ whole genome shotgun (WGS) entry which is preliminary data.</text>
</comment>
<gene>
    <name evidence="2" type="ORF">VB248_03475</name>
</gene>
<evidence type="ECO:0000313" key="3">
    <source>
        <dbReference type="Proteomes" id="UP001302949"/>
    </source>
</evidence>
<dbReference type="RefSeq" id="WP_323295341.1">
    <property type="nucleotide sequence ID" value="NZ_JAYFUM010000004.1"/>
</dbReference>
<proteinExistence type="predicted"/>